<dbReference type="EMBL" id="BX538353">
    <property type="protein sequence ID" value="CAD98357.1"/>
    <property type="molecule type" value="Genomic_DNA"/>
</dbReference>
<gene>
    <name evidence="2" type="ORF">1MB.840</name>
</gene>
<feature type="transmembrane region" description="Helical" evidence="1">
    <location>
        <begin position="39"/>
        <end position="63"/>
    </location>
</feature>
<evidence type="ECO:0000313" key="2">
    <source>
        <dbReference type="EMBL" id="CAD98357.1"/>
    </source>
</evidence>
<evidence type="ECO:0000256" key="1">
    <source>
        <dbReference type="SAM" id="Phobius"/>
    </source>
</evidence>
<organism evidence="2 3">
    <name type="scientific">Cryptosporidium parvum</name>
    <dbReference type="NCBI Taxonomy" id="5807"/>
    <lineage>
        <taxon>Eukaryota</taxon>
        <taxon>Sar</taxon>
        <taxon>Alveolata</taxon>
        <taxon>Apicomplexa</taxon>
        <taxon>Conoidasida</taxon>
        <taxon>Coccidia</taxon>
        <taxon>Eucoccidiorida</taxon>
        <taxon>Eimeriorina</taxon>
        <taxon>Cryptosporidiidae</taxon>
        <taxon>Cryptosporidium</taxon>
    </lineage>
</organism>
<dbReference type="Proteomes" id="UP000242991">
    <property type="component" value="Chromosome 6"/>
</dbReference>
<keyword evidence="1" id="KW-0472">Membrane</keyword>
<proteinExistence type="predicted"/>
<keyword evidence="1" id="KW-0812">Transmembrane</keyword>
<reference evidence="2 3" key="1">
    <citation type="journal article" date="2003" name="Genome Res.">
        <title>Integrated mapping, chromosomal sequencing and sequence analysis of Cryptosporidium parvum.</title>
        <authorList>
            <person name="Bankier A.T."/>
            <person name="Spriggs H.F."/>
            <person name="Fartmann B."/>
            <person name="Konfortov B.A."/>
            <person name="Madera M."/>
            <person name="Vogel C."/>
            <person name="Teichmann S.A."/>
            <person name="Ivens A."/>
            <person name="Dear P.H."/>
        </authorList>
    </citation>
    <scope>NUCLEOTIDE SEQUENCE [LARGE SCALE GENOMIC DNA]</scope>
    <source>
        <strain evidence="2 3">Iowa</strain>
    </source>
</reference>
<sequence>MILKTTIIIINTINILIFCNIHYLKYTNTKLNITMFENFFFYFFLILQINYISFLISILNYYYYYYLYSIYLHQKLLTIY</sequence>
<protein>
    <submittedName>
        <fullName evidence="2">Uncharacterized protein</fullName>
    </submittedName>
</protein>
<dbReference type="AlphaFoldDB" id="A0A7G2HJX2"/>
<name>A0A7G2HJX2_CRYPV</name>
<keyword evidence="1" id="KW-1133">Transmembrane helix</keyword>
<feature type="transmembrane region" description="Helical" evidence="1">
    <location>
        <begin position="6"/>
        <end position="27"/>
    </location>
</feature>
<accession>A0A7G2HJX2</accession>
<evidence type="ECO:0000313" key="3">
    <source>
        <dbReference type="Proteomes" id="UP000242991"/>
    </source>
</evidence>